<dbReference type="EMBL" id="JAODOP010000004">
    <property type="protein sequence ID" value="MEF3832392.1"/>
    <property type="molecule type" value="Genomic_DNA"/>
</dbReference>
<dbReference type="RefSeq" id="WP_303304773.1">
    <property type="nucleotide sequence ID" value="NZ_JAODOP010000004.1"/>
</dbReference>
<evidence type="ECO:0000313" key="3">
    <source>
        <dbReference type="Proteomes" id="UP001337305"/>
    </source>
</evidence>
<keyword evidence="1" id="KW-0732">Signal</keyword>
<evidence type="ECO:0000313" key="2">
    <source>
        <dbReference type="EMBL" id="MEF3832392.1"/>
    </source>
</evidence>
<organism evidence="2 3">
    <name type="scientific">Flavivirga spongiicola</name>
    <dbReference type="NCBI Taxonomy" id="421621"/>
    <lineage>
        <taxon>Bacteria</taxon>
        <taxon>Pseudomonadati</taxon>
        <taxon>Bacteroidota</taxon>
        <taxon>Flavobacteriia</taxon>
        <taxon>Flavobacteriales</taxon>
        <taxon>Flavobacteriaceae</taxon>
        <taxon>Flavivirga</taxon>
    </lineage>
</organism>
<dbReference type="InterPro" id="IPR013320">
    <property type="entry name" value="ConA-like_dom_sf"/>
</dbReference>
<dbReference type="SUPFAM" id="SSF49899">
    <property type="entry name" value="Concanavalin A-like lectins/glucanases"/>
    <property type="match status" value="2"/>
</dbReference>
<name>A0ABU7XRC2_9FLAO</name>
<keyword evidence="3" id="KW-1185">Reference proteome</keyword>
<dbReference type="Proteomes" id="UP001337305">
    <property type="component" value="Unassembled WGS sequence"/>
</dbReference>
<protein>
    <submittedName>
        <fullName evidence="2">LamG domain-containing protein</fullName>
    </submittedName>
</protein>
<feature type="signal peptide" evidence="1">
    <location>
        <begin position="1"/>
        <end position="28"/>
    </location>
</feature>
<evidence type="ECO:0000256" key="1">
    <source>
        <dbReference type="SAM" id="SignalP"/>
    </source>
</evidence>
<dbReference type="Pfam" id="PF13385">
    <property type="entry name" value="Laminin_G_3"/>
    <property type="match status" value="2"/>
</dbReference>
<dbReference type="Gene3D" id="2.60.120.200">
    <property type="match status" value="2"/>
</dbReference>
<accession>A0ABU7XRC2</accession>
<dbReference type="PROSITE" id="PS51257">
    <property type="entry name" value="PROKAR_LIPOPROTEIN"/>
    <property type="match status" value="1"/>
</dbReference>
<sequence length="609" mass="65725">MKKNQFFRRFKSQLKQITLMVFAVFTFASCDKDDSVGPTGPDTRLEGRDKVIILHDNPNTKAPYTVDELAALGYDPAVQDSFPSSYKAEIFIWAQQKPLRIEITKDGVDETPMLIASFTRDDRPDLSDYKEGYGYSAKWKFKTGETDIPLGGSQVYNIKVVYHDQGIDGFTTNSVRETKFTVFHIEDKTVGTLADFLVGYWRFDDPSNLLKATVGNDLVLNGAASHSAIGGIAAGDGAAHVDVGTWYDVLDHGISDSFTMVWDVMVASADLGKYICLFQNLAANDSDGSLYIHPDAGFWLNGGGTPGENIIQADTWHRISASYDSGDVLVYVDGVEVIATTVNWPIDPAKFIILGENSSNNGNGEDNPISISEFMVFSTAFSAEELTTLPALGTPAVETIASALKGRWKFDDSGNLLKAECGNSLVLGGAASHSATAGNPAITGDGAAHLDVGTWYDVVNHGVGAGEFSMIWDVKVNDGDLGTYICLLQENPANDSDGSIYIHPDAGFWLKGSGTPGDGIFIADQWHRVVVSFNAAGDSFVYVDGQEIWVGATTVWALDPAKFIILGENSSNAGNGEDNPITISDFMVFDKAFTADQIEAIPLIDKPAL</sequence>
<proteinExistence type="predicted"/>
<gene>
    <name evidence="2" type="ORF">N1F79_04570</name>
</gene>
<comment type="caution">
    <text evidence="2">The sequence shown here is derived from an EMBL/GenBank/DDBJ whole genome shotgun (WGS) entry which is preliminary data.</text>
</comment>
<feature type="chain" id="PRO_5045530616" evidence="1">
    <location>
        <begin position="29"/>
        <end position="609"/>
    </location>
</feature>
<reference evidence="2 3" key="1">
    <citation type="submission" date="2022-09" db="EMBL/GenBank/DDBJ databases">
        <title>Genome sequencing of Flavivirga sp. MEBiC05379.</title>
        <authorList>
            <person name="Oh H.-M."/>
            <person name="Kwon K.K."/>
            <person name="Park M.J."/>
            <person name="Yang S.-H."/>
        </authorList>
    </citation>
    <scope>NUCLEOTIDE SEQUENCE [LARGE SCALE GENOMIC DNA]</scope>
    <source>
        <strain evidence="2 3">MEBiC05379</strain>
    </source>
</reference>